<evidence type="ECO:0000256" key="4">
    <source>
        <dbReference type="RuleBase" id="RU004447"/>
    </source>
</evidence>
<accession>A0A0U1NKY2</accession>
<keyword evidence="3" id="KW-0482">Metalloprotease</keyword>
<protein>
    <submittedName>
        <fullName evidence="8">Protease 3</fullName>
        <ecNumber evidence="8">3.4.24.55</ecNumber>
    </submittedName>
</protein>
<dbReference type="InterPro" id="IPR050361">
    <property type="entry name" value="MPP/UQCRC_Complex"/>
</dbReference>
<dbReference type="SUPFAM" id="SSF63411">
    <property type="entry name" value="LuxS/MPP-like metallohydrolase"/>
    <property type="match status" value="2"/>
</dbReference>
<dbReference type="AlphaFoldDB" id="A0A0U1NKY2"/>
<dbReference type="GO" id="GO:0006508">
    <property type="term" value="P:proteolysis"/>
    <property type="evidence" value="ECO:0007669"/>
    <property type="project" value="UniProtKB-KW"/>
</dbReference>
<evidence type="ECO:0000313" key="8">
    <source>
        <dbReference type="EMBL" id="CRK75348.1"/>
    </source>
</evidence>
<evidence type="ECO:0000313" key="9">
    <source>
        <dbReference type="Proteomes" id="UP000048949"/>
    </source>
</evidence>
<proteinExistence type="inferred from homology"/>
<reference evidence="8 9" key="1">
    <citation type="submission" date="2015-04" db="EMBL/GenBank/DDBJ databases">
        <authorList>
            <person name="Syromyatnikov M.Y."/>
            <person name="Popov V.N."/>
        </authorList>
    </citation>
    <scope>NUCLEOTIDE SEQUENCE [LARGE SCALE GENOMIC DNA]</scope>
    <source>
        <strain evidence="8 9">CECT 5292</strain>
    </source>
</reference>
<dbReference type="Gene3D" id="3.30.830.10">
    <property type="entry name" value="Metalloenzyme, LuxS/M16 peptidase-like"/>
    <property type="match status" value="2"/>
</dbReference>
<dbReference type="EMBL" id="CVQV01000005">
    <property type="protein sequence ID" value="CRK75348.1"/>
    <property type="molecule type" value="Genomic_DNA"/>
</dbReference>
<dbReference type="PROSITE" id="PS00143">
    <property type="entry name" value="INSULINASE"/>
    <property type="match status" value="1"/>
</dbReference>
<feature type="domain" description="Peptidase M16 C-terminal" evidence="7">
    <location>
        <begin position="195"/>
        <end position="377"/>
    </location>
</feature>
<dbReference type="InterPro" id="IPR011249">
    <property type="entry name" value="Metalloenz_LuxS/M16"/>
</dbReference>
<evidence type="ECO:0000256" key="3">
    <source>
        <dbReference type="ARBA" id="ARBA00023049"/>
    </source>
</evidence>
<evidence type="ECO:0000256" key="1">
    <source>
        <dbReference type="ARBA" id="ARBA00001947"/>
    </source>
</evidence>
<evidence type="ECO:0000259" key="7">
    <source>
        <dbReference type="Pfam" id="PF05193"/>
    </source>
</evidence>
<dbReference type="Proteomes" id="UP000048949">
    <property type="component" value="Unassembled WGS sequence"/>
</dbReference>
<dbReference type="InterPro" id="IPR011765">
    <property type="entry name" value="Pept_M16_N"/>
</dbReference>
<evidence type="ECO:0000259" key="6">
    <source>
        <dbReference type="Pfam" id="PF00675"/>
    </source>
</evidence>
<comment type="similarity">
    <text evidence="2 4">Belongs to the peptidase M16 family.</text>
</comment>
<dbReference type="Pfam" id="PF00675">
    <property type="entry name" value="Peptidase_M16"/>
    <property type="match status" value="1"/>
</dbReference>
<keyword evidence="8" id="KW-0378">Hydrolase</keyword>
<evidence type="ECO:0000256" key="2">
    <source>
        <dbReference type="ARBA" id="ARBA00007261"/>
    </source>
</evidence>
<keyword evidence="9" id="KW-1185">Reference proteome</keyword>
<sequence length="456" mass="50059">MRLASLMLASLLWMPLTAATTAAAADNVTTFALDNGMEVVVIEDHRAPVVVHMVWYRAGAADEDPGKSGIAHFLEHLLFKATDDMEAGVFSKVVAANGGRDNAFTSYDYTAYFQRVAADRLELMMRMESDRMRDLRLTEDDIETERNVVLEERNQRTENDPGSLFGEQRMAAQYQNHPYGIPVIGWKHEVAQLGLDDALAYYQRFYAPNNAVLVVAGDVYPDEVKRLAETYYGVLEPTKDLTARARPTEPPHRAERRLVFEDPRVAQPYVIRTYLAPERDSGAQEKAAALTLLSELLGGNPATSFLGQQLQFDSQDAVYTGAFYSGLSLDDTTFGVVMVPTPGISLSEAEAKLDAAIAQFLEAGIDEEQLARIKAQLRASEIYGRDSVQSLARTYGAGLTSGLTVADIQAWPDVLAAVTSDDILQAAWALFSDRKVAVTGYLRSPTSPEAASQVSQ</sequence>
<dbReference type="PANTHER" id="PTHR11851:SF49">
    <property type="entry name" value="MITOCHONDRIAL-PROCESSING PEPTIDASE SUBUNIT ALPHA"/>
    <property type="match status" value="1"/>
</dbReference>
<feature type="chain" id="PRO_5006712233" evidence="5">
    <location>
        <begin position="25"/>
        <end position="456"/>
    </location>
</feature>
<keyword evidence="5" id="KW-0732">Signal</keyword>
<gene>
    <name evidence="8" type="primary">ptrA_1</name>
    <name evidence="8" type="ORF">NIG5292_01392</name>
</gene>
<dbReference type="InterPro" id="IPR001431">
    <property type="entry name" value="Pept_M16_Zn_BS"/>
</dbReference>
<dbReference type="GO" id="GO:0046872">
    <property type="term" value="F:metal ion binding"/>
    <property type="evidence" value="ECO:0007669"/>
    <property type="project" value="InterPro"/>
</dbReference>
<dbReference type="RefSeq" id="WP_053084845.1">
    <property type="nucleotide sequence ID" value="NZ_CVPC01000005.1"/>
</dbReference>
<name>A0A0U1NKY2_9RHOB</name>
<feature type="signal peptide" evidence="5">
    <location>
        <begin position="1"/>
        <end position="24"/>
    </location>
</feature>
<dbReference type="Pfam" id="PF05193">
    <property type="entry name" value="Peptidase_M16_C"/>
    <property type="match status" value="1"/>
</dbReference>
<keyword evidence="8" id="KW-0645">Protease</keyword>
<dbReference type="GO" id="GO:0004222">
    <property type="term" value="F:metalloendopeptidase activity"/>
    <property type="evidence" value="ECO:0007669"/>
    <property type="project" value="UniProtKB-EC"/>
</dbReference>
<dbReference type="STRING" id="282199.GCA_001049735_01391"/>
<dbReference type="PANTHER" id="PTHR11851">
    <property type="entry name" value="METALLOPROTEASE"/>
    <property type="match status" value="1"/>
</dbReference>
<feature type="domain" description="Peptidase M16 N-terminal" evidence="6">
    <location>
        <begin position="39"/>
        <end position="184"/>
    </location>
</feature>
<dbReference type="EC" id="3.4.24.55" evidence="8"/>
<dbReference type="InterPro" id="IPR007863">
    <property type="entry name" value="Peptidase_M16_C"/>
</dbReference>
<evidence type="ECO:0000256" key="5">
    <source>
        <dbReference type="SAM" id="SignalP"/>
    </source>
</evidence>
<comment type="cofactor">
    <cofactor evidence="1">
        <name>Zn(2+)</name>
        <dbReference type="ChEBI" id="CHEBI:29105"/>
    </cofactor>
</comment>
<organism evidence="8 9">
    <name type="scientific">Nereida ignava</name>
    <dbReference type="NCBI Taxonomy" id="282199"/>
    <lineage>
        <taxon>Bacteria</taxon>
        <taxon>Pseudomonadati</taxon>
        <taxon>Pseudomonadota</taxon>
        <taxon>Alphaproteobacteria</taxon>
        <taxon>Rhodobacterales</taxon>
        <taxon>Roseobacteraceae</taxon>
        <taxon>Nereida</taxon>
    </lineage>
</organism>